<dbReference type="InterPro" id="IPR013096">
    <property type="entry name" value="Cupin_2"/>
</dbReference>
<dbReference type="PANTHER" id="PTHR40112:SF1">
    <property type="entry name" value="H2HPP ISOMERASE"/>
    <property type="match status" value="1"/>
</dbReference>
<evidence type="ECO:0000313" key="2">
    <source>
        <dbReference type="EMBL" id="QXE89094.1"/>
    </source>
</evidence>
<dbReference type="Pfam" id="PF07883">
    <property type="entry name" value="Cupin_2"/>
    <property type="match status" value="1"/>
</dbReference>
<gene>
    <name evidence="2" type="ORF">KP001_11510</name>
</gene>
<keyword evidence="3" id="KW-1185">Reference proteome</keyword>
<dbReference type="PANTHER" id="PTHR40112">
    <property type="entry name" value="H2HPP ISOMERASE"/>
    <property type="match status" value="1"/>
</dbReference>
<dbReference type="PIRSF" id="PIRSF029883">
    <property type="entry name" value="KdgF"/>
    <property type="match status" value="1"/>
</dbReference>
<evidence type="ECO:0000259" key="1">
    <source>
        <dbReference type="Pfam" id="PF07883"/>
    </source>
</evidence>
<dbReference type="InterPro" id="IPR025499">
    <property type="entry name" value="KdgF"/>
</dbReference>
<protein>
    <submittedName>
        <fullName evidence="2">Cupin domain-containing protein</fullName>
    </submittedName>
</protein>
<organism evidence="2 3">
    <name type="scientific">Geomonas subterranea</name>
    <dbReference type="NCBI Taxonomy" id="2847989"/>
    <lineage>
        <taxon>Bacteria</taxon>
        <taxon>Pseudomonadati</taxon>
        <taxon>Thermodesulfobacteriota</taxon>
        <taxon>Desulfuromonadia</taxon>
        <taxon>Geobacterales</taxon>
        <taxon>Geobacteraceae</taxon>
        <taxon>Geomonas</taxon>
    </lineage>
</organism>
<accession>A0ABX8LFD2</accession>
<dbReference type="InterPro" id="IPR052535">
    <property type="entry name" value="Bacilysin_H2HPP_isomerase"/>
</dbReference>
<dbReference type="EMBL" id="CP077683">
    <property type="protein sequence ID" value="QXE89094.1"/>
    <property type="molecule type" value="Genomic_DNA"/>
</dbReference>
<evidence type="ECO:0000313" key="3">
    <source>
        <dbReference type="Proteomes" id="UP000683559"/>
    </source>
</evidence>
<dbReference type="RefSeq" id="WP_217285789.1">
    <property type="nucleotide sequence ID" value="NZ_CP077683.1"/>
</dbReference>
<dbReference type="CDD" id="cd02238">
    <property type="entry name" value="cupin_KdgF"/>
    <property type="match status" value="1"/>
</dbReference>
<feature type="domain" description="Cupin type-2" evidence="1">
    <location>
        <begin position="33"/>
        <end position="91"/>
    </location>
</feature>
<name>A0ABX8LFD2_9BACT</name>
<reference evidence="2 3" key="1">
    <citation type="submission" date="2021-06" db="EMBL/GenBank/DDBJ databases">
        <title>Gemonas diversity in paddy soil.</title>
        <authorList>
            <person name="Liu G."/>
        </authorList>
    </citation>
    <scope>NUCLEOTIDE SEQUENCE [LARGE SCALE GENOMIC DNA]</scope>
    <source>
        <strain evidence="2 3">RG2</strain>
    </source>
</reference>
<dbReference type="Proteomes" id="UP000683559">
    <property type="component" value="Chromosome"/>
</dbReference>
<sequence>MFEEKSDAGYQQVLPGIRQKTLVHGEKTLMVEFLLEKGALLPLHSHPHEQTGYLVSGRIRLSIDGDKRELQPGDSWCIAGGARHNADILEDSVAIEVFSPVREEYLP</sequence>
<proteinExistence type="predicted"/>